<proteinExistence type="predicted"/>
<keyword evidence="1" id="KW-0472">Membrane</keyword>
<sequence>MADDFDPTTAPEPDRSTAKKWWVALAVIVGLGVLFQGPILDGLVQSDAFVEYGYCADFDSCAQAASDAMIEVRQEVGEDVARDCLAAHTAVMSRLLREQNAKERAGMCVVTGAVLNERVGAAFWSLPWLVED</sequence>
<comment type="caution">
    <text evidence="2">The sequence shown here is derived from an EMBL/GenBank/DDBJ whole genome shotgun (WGS) entry which is preliminary data.</text>
</comment>
<reference evidence="2 3" key="1">
    <citation type="submission" date="2019-03" db="EMBL/GenBank/DDBJ databases">
        <title>Genomics of glacier-inhabiting Cryobacterium strains.</title>
        <authorList>
            <person name="Liu Q."/>
            <person name="Xin Y.-H."/>
        </authorList>
    </citation>
    <scope>NUCLEOTIDE SEQUENCE [LARGE SCALE GENOMIC DNA]</scope>
    <source>
        <strain evidence="2 3">Sr39</strain>
    </source>
</reference>
<dbReference type="OrthoDB" id="9854262at2"/>
<dbReference type="RefSeq" id="WP_134512902.1">
    <property type="nucleotide sequence ID" value="NZ_SOHJ01000002.1"/>
</dbReference>
<evidence type="ECO:0000313" key="2">
    <source>
        <dbReference type="EMBL" id="TFD62548.1"/>
    </source>
</evidence>
<keyword evidence="3" id="KW-1185">Reference proteome</keyword>
<evidence type="ECO:0000256" key="1">
    <source>
        <dbReference type="SAM" id="Phobius"/>
    </source>
</evidence>
<gene>
    <name evidence="2" type="ORF">E3T39_00930</name>
</gene>
<feature type="transmembrane region" description="Helical" evidence="1">
    <location>
        <begin position="21"/>
        <end position="40"/>
    </location>
</feature>
<name>A0A4R9AHV0_9MICO</name>
<accession>A0A4R9AHV0</accession>
<evidence type="ECO:0000313" key="3">
    <source>
        <dbReference type="Proteomes" id="UP000298170"/>
    </source>
</evidence>
<dbReference type="EMBL" id="SOHJ01000002">
    <property type="protein sequence ID" value="TFD62548.1"/>
    <property type="molecule type" value="Genomic_DNA"/>
</dbReference>
<keyword evidence="1" id="KW-1133">Transmembrane helix</keyword>
<organism evidence="2 3">
    <name type="scientific">Cryobacterium suzukii</name>
    <dbReference type="NCBI Taxonomy" id="1259198"/>
    <lineage>
        <taxon>Bacteria</taxon>
        <taxon>Bacillati</taxon>
        <taxon>Actinomycetota</taxon>
        <taxon>Actinomycetes</taxon>
        <taxon>Micrococcales</taxon>
        <taxon>Microbacteriaceae</taxon>
        <taxon>Cryobacterium</taxon>
    </lineage>
</organism>
<protein>
    <submittedName>
        <fullName evidence="2">Uncharacterized protein</fullName>
    </submittedName>
</protein>
<dbReference type="Proteomes" id="UP000298170">
    <property type="component" value="Unassembled WGS sequence"/>
</dbReference>
<dbReference type="AlphaFoldDB" id="A0A4R9AHV0"/>
<keyword evidence="1" id="KW-0812">Transmembrane</keyword>